<protein>
    <submittedName>
        <fullName evidence="2">NADPH-dependent FMN reductase</fullName>
        <ecNumber evidence="2">1.-.-.-</ecNumber>
    </submittedName>
</protein>
<dbReference type="InterPro" id="IPR029039">
    <property type="entry name" value="Flavoprotein-like_sf"/>
</dbReference>
<comment type="caution">
    <text evidence="2">The sequence shown here is derived from an EMBL/GenBank/DDBJ whole genome shotgun (WGS) entry which is preliminary data.</text>
</comment>
<sequence length="189" mass="19269">MTSVLAVSGSLRDGSTNSAVLRTAAAVAPEGVTVREFGGLAALPHFSPDDDREPLPEAVAALREAIGAADAVLFCTPEYAGALPGSFKNLLDWTIGGGEMYGKPVAWLNVSSAAAPTGGAGAHDSLRTVLGYAGTSIAEDACARIPLSRQDVGEDGLVGDPAAREAIARSLAALAAAADEHRDEWTDVR</sequence>
<evidence type="ECO:0000313" key="2">
    <source>
        <dbReference type="EMBL" id="MFC4907262.1"/>
    </source>
</evidence>
<keyword evidence="3" id="KW-1185">Reference proteome</keyword>
<evidence type="ECO:0000259" key="1">
    <source>
        <dbReference type="Pfam" id="PF03358"/>
    </source>
</evidence>
<dbReference type="Pfam" id="PF03358">
    <property type="entry name" value="FMN_red"/>
    <property type="match status" value="1"/>
</dbReference>
<keyword evidence="2" id="KW-0560">Oxidoreductase</keyword>
<accession>A0ABV9TT14</accession>
<dbReference type="GO" id="GO:0016491">
    <property type="term" value="F:oxidoreductase activity"/>
    <property type="evidence" value="ECO:0007669"/>
    <property type="project" value="UniProtKB-KW"/>
</dbReference>
<dbReference type="InterPro" id="IPR050712">
    <property type="entry name" value="NAD(P)H-dep_reductase"/>
</dbReference>
<dbReference type="EC" id="1.-.-.-" evidence="2"/>
<dbReference type="SUPFAM" id="SSF52218">
    <property type="entry name" value="Flavoproteins"/>
    <property type="match status" value="1"/>
</dbReference>
<name>A0ABV9TT14_9ACTN</name>
<dbReference type="Proteomes" id="UP001595872">
    <property type="component" value="Unassembled WGS sequence"/>
</dbReference>
<dbReference type="InterPro" id="IPR005025">
    <property type="entry name" value="FMN_Rdtase-like_dom"/>
</dbReference>
<dbReference type="PANTHER" id="PTHR30543">
    <property type="entry name" value="CHROMATE REDUCTASE"/>
    <property type="match status" value="1"/>
</dbReference>
<dbReference type="Gene3D" id="3.40.50.360">
    <property type="match status" value="1"/>
</dbReference>
<dbReference type="PANTHER" id="PTHR30543:SF21">
    <property type="entry name" value="NAD(P)H-DEPENDENT FMN REDUCTASE LOT6"/>
    <property type="match status" value="1"/>
</dbReference>
<dbReference type="EMBL" id="JBHSIT010000002">
    <property type="protein sequence ID" value="MFC4907262.1"/>
    <property type="molecule type" value="Genomic_DNA"/>
</dbReference>
<gene>
    <name evidence="2" type="ORF">ACFPCY_08025</name>
</gene>
<dbReference type="RefSeq" id="WP_378252999.1">
    <property type="nucleotide sequence ID" value="NZ_JBHSIT010000002.1"/>
</dbReference>
<feature type="domain" description="NADPH-dependent FMN reductase-like" evidence="1">
    <location>
        <begin position="3"/>
        <end position="137"/>
    </location>
</feature>
<organism evidence="2 3">
    <name type="scientific">Actinomadura gamaensis</name>
    <dbReference type="NCBI Taxonomy" id="1763541"/>
    <lineage>
        <taxon>Bacteria</taxon>
        <taxon>Bacillati</taxon>
        <taxon>Actinomycetota</taxon>
        <taxon>Actinomycetes</taxon>
        <taxon>Streptosporangiales</taxon>
        <taxon>Thermomonosporaceae</taxon>
        <taxon>Actinomadura</taxon>
    </lineage>
</organism>
<evidence type="ECO:0000313" key="3">
    <source>
        <dbReference type="Proteomes" id="UP001595872"/>
    </source>
</evidence>
<reference evidence="3" key="1">
    <citation type="journal article" date="2019" name="Int. J. Syst. Evol. Microbiol.">
        <title>The Global Catalogue of Microorganisms (GCM) 10K type strain sequencing project: providing services to taxonomists for standard genome sequencing and annotation.</title>
        <authorList>
            <consortium name="The Broad Institute Genomics Platform"/>
            <consortium name="The Broad Institute Genome Sequencing Center for Infectious Disease"/>
            <person name="Wu L."/>
            <person name="Ma J."/>
        </authorList>
    </citation>
    <scope>NUCLEOTIDE SEQUENCE [LARGE SCALE GENOMIC DNA]</scope>
    <source>
        <strain evidence="3">KLKA75</strain>
    </source>
</reference>
<proteinExistence type="predicted"/>